<sequence>MKIKHFIGLFYAKSSGKKRALLMKLSLSIYLLGCLQLMAINTFSQDKISLELSNVQLHSILEKIEEQTTYSFVYNNDEIDENETYNINVDNEYLSEALKQLFRDTSIQYSIRKKHVILSGKKDPTSNGNFTISGGVREADTGETLLGATILVVGQNKGTVSNEYGFYSLTLPEGQYKIQFSYIGYENYEVNVDLTEDKKMNVDLKIASNALDEVVITSPEIPSKSQVATIHSGVSTLKAREIKKIPALLGEADVTRAILTQPGVSTVGEGATGFNVRGGNIDQNLILLDEAPVYSSSHVWGLFSVFNTDAIKDIKLYKGGIPSRYGGRASSVLAIRQKEGSNKKFKGEGGLGLLFSRLTLEGPIKKEKLSFLVSGRRSYFDLFFPLMGDDIKNSKVYFYDLNTKISWDINENNKLFASGYFGADVMKLKFDEEKNEDGTVEEQSQDIDFQWKNATATLRWNHIFSNKLFMNVSGIYSRYDYSLDSDNEAGGGAGSTGAFKWTSSVENWIFKPDFTFFQNVDTQIRFGVNGTLYQFTPAKVEVDEDGLNEISFQKEKGLEIAPYAEYERKWGVFSLNAGIRYSWFGNLGPYDVASYDPDFPKSATTITGVTTYKKGEIIEDFSGWEPRLSLKWDIKDNAAVKVGYNRMFQYVHLISNTSAALPFDIWKPSGPFIKPLEVNQVSAGYAYDTRDRVYNFSVEGYYKDFNNIVEYKNGADLFLNENLETQLLTGEGYSFGTEFGVYKNRGKLTGNLNYTYSETRRKTKSEFASENINDGKFYPSNYDKPHMLNMTANYKLGEKWTLGTFFTYQTGRPTTRPTGRLVHNGTPYLTYSSRNAFRISDTHRLDISFTYAPKHTDKRWKSSWSFGVYNVYANKNAFSEYSTFKNNNLKTFRFSLIGAPIPFVTYNFKF</sequence>
<evidence type="ECO:0000313" key="13">
    <source>
        <dbReference type="Proteomes" id="UP001597459"/>
    </source>
</evidence>
<comment type="subcellular location">
    <subcellularLocation>
        <location evidence="1 8">Cell outer membrane</location>
        <topology evidence="1 8">Multi-pass membrane protein</topology>
    </subcellularLocation>
</comment>
<dbReference type="PROSITE" id="PS52016">
    <property type="entry name" value="TONB_DEPENDENT_REC_3"/>
    <property type="match status" value="1"/>
</dbReference>
<dbReference type="InterPro" id="IPR039426">
    <property type="entry name" value="TonB-dep_rcpt-like"/>
</dbReference>
<dbReference type="Gene3D" id="2.40.170.20">
    <property type="entry name" value="TonB-dependent receptor, beta-barrel domain"/>
    <property type="match status" value="1"/>
</dbReference>
<comment type="caution">
    <text evidence="12">The sequence shown here is derived from an EMBL/GenBank/DDBJ whole genome shotgun (WGS) entry which is preliminary data.</text>
</comment>
<dbReference type="InterPro" id="IPR011662">
    <property type="entry name" value="Secretin/TonB_short_N"/>
</dbReference>
<dbReference type="Pfam" id="PF07660">
    <property type="entry name" value="STN"/>
    <property type="match status" value="1"/>
</dbReference>
<keyword evidence="6 8" id="KW-0472">Membrane</keyword>
<evidence type="ECO:0000259" key="11">
    <source>
        <dbReference type="Pfam" id="PF07715"/>
    </source>
</evidence>
<evidence type="ECO:0000256" key="5">
    <source>
        <dbReference type="ARBA" id="ARBA00022729"/>
    </source>
</evidence>
<feature type="domain" description="Secretin/TonB short N-terminal" evidence="10">
    <location>
        <begin position="70"/>
        <end position="120"/>
    </location>
</feature>
<evidence type="ECO:0000256" key="2">
    <source>
        <dbReference type="ARBA" id="ARBA00022448"/>
    </source>
</evidence>
<dbReference type="InterPro" id="IPR008969">
    <property type="entry name" value="CarboxyPept-like_regulatory"/>
</dbReference>
<dbReference type="Gene3D" id="3.55.50.30">
    <property type="match status" value="1"/>
</dbReference>
<evidence type="ECO:0000256" key="3">
    <source>
        <dbReference type="ARBA" id="ARBA00022452"/>
    </source>
</evidence>
<evidence type="ECO:0000256" key="9">
    <source>
        <dbReference type="SAM" id="Phobius"/>
    </source>
</evidence>
<keyword evidence="5" id="KW-0732">Signal</keyword>
<dbReference type="RefSeq" id="WP_378258836.1">
    <property type="nucleotide sequence ID" value="NZ_JBHSJV010000001.1"/>
</dbReference>
<dbReference type="PANTHER" id="PTHR30069:SF29">
    <property type="entry name" value="HEMOGLOBIN AND HEMOGLOBIN-HAPTOGLOBIN-BINDING PROTEIN 1-RELATED"/>
    <property type="match status" value="1"/>
</dbReference>
<evidence type="ECO:0000259" key="10">
    <source>
        <dbReference type="Pfam" id="PF07660"/>
    </source>
</evidence>
<keyword evidence="13" id="KW-1185">Reference proteome</keyword>
<dbReference type="Gene3D" id="2.170.130.10">
    <property type="entry name" value="TonB-dependent receptor, plug domain"/>
    <property type="match status" value="1"/>
</dbReference>
<name>A0ABW5N6U4_9FLAO</name>
<keyword evidence="4 8" id="KW-0812">Transmembrane</keyword>
<dbReference type="Pfam" id="PF07715">
    <property type="entry name" value="Plug"/>
    <property type="match status" value="1"/>
</dbReference>
<dbReference type="SUPFAM" id="SSF49464">
    <property type="entry name" value="Carboxypeptidase regulatory domain-like"/>
    <property type="match status" value="1"/>
</dbReference>
<dbReference type="PANTHER" id="PTHR30069">
    <property type="entry name" value="TONB-DEPENDENT OUTER MEMBRANE RECEPTOR"/>
    <property type="match status" value="1"/>
</dbReference>
<dbReference type="InterPro" id="IPR037066">
    <property type="entry name" value="Plug_dom_sf"/>
</dbReference>
<dbReference type="EMBL" id="JBHULX010000013">
    <property type="protein sequence ID" value="MFD2590983.1"/>
    <property type="molecule type" value="Genomic_DNA"/>
</dbReference>
<evidence type="ECO:0000256" key="6">
    <source>
        <dbReference type="ARBA" id="ARBA00023136"/>
    </source>
</evidence>
<keyword evidence="3 8" id="KW-1134">Transmembrane beta strand</keyword>
<protein>
    <submittedName>
        <fullName evidence="12">Carboxypeptidase-like regulatory domain-containing protein</fullName>
    </submittedName>
</protein>
<evidence type="ECO:0000256" key="4">
    <source>
        <dbReference type="ARBA" id="ARBA00022692"/>
    </source>
</evidence>
<keyword evidence="9" id="KW-1133">Transmembrane helix</keyword>
<dbReference type="SUPFAM" id="SSF56935">
    <property type="entry name" value="Porins"/>
    <property type="match status" value="1"/>
</dbReference>
<organism evidence="12 13">
    <name type="scientific">Aquimarina hainanensis</name>
    <dbReference type="NCBI Taxonomy" id="1578017"/>
    <lineage>
        <taxon>Bacteria</taxon>
        <taxon>Pseudomonadati</taxon>
        <taxon>Bacteroidota</taxon>
        <taxon>Flavobacteriia</taxon>
        <taxon>Flavobacteriales</taxon>
        <taxon>Flavobacteriaceae</taxon>
        <taxon>Aquimarina</taxon>
    </lineage>
</organism>
<evidence type="ECO:0000256" key="1">
    <source>
        <dbReference type="ARBA" id="ARBA00004571"/>
    </source>
</evidence>
<proteinExistence type="inferred from homology"/>
<feature type="domain" description="TonB-dependent receptor plug" evidence="11">
    <location>
        <begin position="232"/>
        <end position="330"/>
    </location>
</feature>
<evidence type="ECO:0000256" key="7">
    <source>
        <dbReference type="ARBA" id="ARBA00023237"/>
    </source>
</evidence>
<dbReference type="Gene3D" id="2.60.40.1120">
    <property type="entry name" value="Carboxypeptidase-like, regulatory domain"/>
    <property type="match status" value="1"/>
</dbReference>
<dbReference type="Pfam" id="PF13715">
    <property type="entry name" value="CarbopepD_reg_2"/>
    <property type="match status" value="1"/>
</dbReference>
<accession>A0ABW5N6U4</accession>
<feature type="transmembrane region" description="Helical" evidence="9">
    <location>
        <begin position="21"/>
        <end position="40"/>
    </location>
</feature>
<gene>
    <name evidence="12" type="ORF">ACFSTE_09085</name>
</gene>
<evidence type="ECO:0000313" key="12">
    <source>
        <dbReference type="EMBL" id="MFD2590983.1"/>
    </source>
</evidence>
<comment type="similarity">
    <text evidence="8">Belongs to the TonB-dependent receptor family.</text>
</comment>
<reference evidence="13" key="1">
    <citation type="journal article" date="2019" name="Int. J. Syst. Evol. Microbiol.">
        <title>The Global Catalogue of Microorganisms (GCM) 10K type strain sequencing project: providing services to taxonomists for standard genome sequencing and annotation.</title>
        <authorList>
            <consortium name="The Broad Institute Genomics Platform"/>
            <consortium name="The Broad Institute Genome Sequencing Center for Infectious Disease"/>
            <person name="Wu L."/>
            <person name="Ma J."/>
        </authorList>
    </citation>
    <scope>NUCLEOTIDE SEQUENCE [LARGE SCALE GENOMIC DNA]</scope>
    <source>
        <strain evidence="13">KCTC 42423</strain>
    </source>
</reference>
<dbReference type="Proteomes" id="UP001597459">
    <property type="component" value="Unassembled WGS sequence"/>
</dbReference>
<dbReference type="InterPro" id="IPR036942">
    <property type="entry name" value="Beta-barrel_TonB_sf"/>
</dbReference>
<dbReference type="InterPro" id="IPR012910">
    <property type="entry name" value="Plug_dom"/>
</dbReference>
<keyword evidence="7 8" id="KW-0998">Cell outer membrane</keyword>
<evidence type="ECO:0000256" key="8">
    <source>
        <dbReference type="PROSITE-ProRule" id="PRU01360"/>
    </source>
</evidence>
<keyword evidence="2 8" id="KW-0813">Transport</keyword>